<dbReference type="KEGG" id="hbs:IPV69_26855"/>
<feature type="domain" description="PD-(D/E)XK endonuclease-like" evidence="1">
    <location>
        <begin position="2"/>
        <end position="246"/>
    </location>
</feature>
<protein>
    <submittedName>
        <fullName evidence="2">PD-(D/E)XK nuclease family protein</fullName>
    </submittedName>
</protein>
<dbReference type="AlphaFoldDB" id="A0A7M2WZ53"/>
<gene>
    <name evidence="2" type="ORF">IPV69_26855</name>
</gene>
<proteinExistence type="predicted"/>
<sequence>MRTCPRKFAFSYVERARPSFVPATLRFGGSIHAALELRYRCRLEGLTATPEALLSAYHDAWRREHQRDGDIPVRFNKGDDTDTLAALADRMLRSFLDSPLATPKGTILGVEEELRVELVPDLPDLLARVDLVTMTDESLFVIDFKTSRSRWTEPKAQESGDQLVLYGRTVEELGRTLGLPVKLHFAIITKAKKPVIQLLPVPTDPTRVAALTESVSQVWRAIQTGNFYPSPSPQNCTSCPFRSRCPVFAG</sequence>
<evidence type="ECO:0000259" key="1">
    <source>
        <dbReference type="Pfam" id="PF12705"/>
    </source>
</evidence>
<accession>A0A7M2WZ53</accession>
<dbReference type="Gene3D" id="3.90.320.10">
    <property type="match status" value="1"/>
</dbReference>
<dbReference type="Pfam" id="PF12705">
    <property type="entry name" value="PDDEXK_1"/>
    <property type="match status" value="1"/>
</dbReference>
<evidence type="ECO:0000313" key="3">
    <source>
        <dbReference type="Proteomes" id="UP000593765"/>
    </source>
</evidence>
<name>A0A7M2WZ53_9BACT</name>
<evidence type="ECO:0000313" key="2">
    <source>
        <dbReference type="EMBL" id="QOV89760.1"/>
    </source>
</evidence>
<dbReference type="Proteomes" id="UP000593765">
    <property type="component" value="Chromosome"/>
</dbReference>
<dbReference type="InterPro" id="IPR011604">
    <property type="entry name" value="PDDEXK-like_dom_sf"/>
</dbReference>
<dbReference type="EMBL" id="CP063458">
    <property type="protein sequence ID" value="QOV89760.1"/>
    <property type="molecule type" value="Genomic_DNA"/>
</dbReference>
<reference evidence="2 3" key="1">
    <citation type="submission" date="2020-10" db="EMBL/GenBank/DDBJ databases">
        <title>Wide distribution of Phycisphaera-like planctomycetes from WD2101 soil group in peatlands and genome analysis of the first cultivated representative.</title>
        <authorList>
            <person name="Dedysh S.N."/>
            <person name="Beletsky A.V."/>
            <person name="Ivanova A."/>
            <person name="Kulichevskaya I.S."/>
            <person name="Suzina N.E."/>
            <person name="Philippov D.A."/>
            <person name="Rakitin A.L."/>
            <person name="Mardanov A.V."/>
            <person name="Ravin N.V."/>
        </authorList>
    </citation>
    <scope>NUCLEOTIDE SEQUENCE [LARGE SCALE GENOMIC DNA]</scope>
    <source>
        <strain evidence="2 3">M1803</strain>
    </source>
</reference>
<keyword evidence="3" id="KW-1185">Reference proteome</keyword>
<organism evidence="2 3">
    <name type="scientific">Humisphaera borealis</name>
    <dbReference type="NCBI Taxonomy" id="2807512"/>
    <lineage>
        <taxon>Bacteria</taxon>
        <taxon>Pseudomonadati</taxon>
        <taxon>Planctomycetota</taxon>
        <taxon>Phycisphaerae</taxon>
        <taxon>Tepidisphaerales</taxon>
        <taxon>Tepidisphaeraceae</taxon>
        <taxon>Humisphaera</taxon>
    </lineage>
</organism>
<dbReference type="InterPro" id="IPR038726">
    <property type="entry name" value="PDDEXK_AddAB-type"/>
</dbReference>
<dbReference type="RefSeq" id="WP_206292819.1">
    <property type="nucleotide sequence ID" value="NZ_CP063458.1"/>
</dbReference>